<dbReference type="EMBL" id="HBUF01039934">
    <property type="protein sequence ID" value="CAG6617801.1"/>
    <property type="molecule type" value="Transcribed_RNA"/>
</dbReference>
<proteinExistence type="predicted"/>
<evidence type="ECO:0000313" key="1">
    <source>
        <dbReference type="EMBL" id="CAG6617801.1"/>
    </source>
</evidence>
<organism evidence="1">
    <name type="scientific">Cacopsylla melanoneura</name>
    <dbReference type="NCBI Taxonomy" id="428564"/>
    <lineage>
        <taxon>Eukaryota</taxon>
        <taxon>Metazoa</taxon>
        <taxon>Ecdysozoa</taxon>
        <taxon>Arthropoda</taxon>
        <taxon>Hexapoda</taxon>
        <taxon>Insecta</taxon>
        <taxon>Pterygota</taxon>
        <taxon>Neoptera</taxon>
        <taxon>Paraneoptera</taxon>
        <taxon>Hemiptera</taxon>
        <taxon>Sternorrhyncha</taxon>
        <taxon>Psylloidea</taxon>
        <taxon>Psyllidae</taxon>
        <taxon>Psyllinae</taxon>
        <taxon>Cacopsylla</taxon>
    </lineage>
</organism>
<accession>A0A8D8LZD9</accession>
<name>A0A8D8LZD9_9HEMI</name>
<reference evidence="1" key="1">
    <citation type="submission" date="2021-05" db="EMBL/GenBank/DDBJ databases">
        <authorList>
            <person name="Alioto T."/>
            <person name="Alioto T."/>
            <person name="Gomez Garrido J."/>
        </authorList>
    </citation>
    <scope>NUCLEOTIDE SEQUENCE</scope>
</reference>
<sequence>MFNVMYYLCIQSIFFFLIRVFRSGNVIGGIGLEIVSRDCPLFYDFQTKRSPSDLLVTQRQNKILKKETIVMKRSTSYLKKQNKILLMNKNIGISITYNFFYCNFQPGFQYHVCPGSYKFIRFKCVEMCFLICVFQPVLSNTYTLHAKHKYLDSSAASS</sequence>
<protein>
    <submittedName>
        <fullName evidence="1">Uncharacterized protein</fullName>
    </submittedName>
</protein>
<dbReference type="AlphaFoldDB" id="A0A8D8LZD9"/>